<reference evidence="1 2" key="1">
    <citation type="journal article" date="2020" name="Front. Microbiol.">
        <title>Phenotypic and Genetic Characterization of the Cheese Ripening Yeast Geotrichum candidum.</title>
        <authorList>
            <person name="Perkins V."/>
            <person name="Vignola S."/>
            <person name="Lessard M.H."/>
            <person name="Plante P.L."/>
            <person name="Corbeil J."/>
            <person name="Dugat-Bony E."/>
            <person name="Frenette M."/>
            <person name="Labrie S."/>
        </authorList>
    </citation>
    <scope>NUCLEOTIDE SEQUENCE [LARGE SCALE GENOMIC DNA]</scope>
    <source>
        <strain evidence="1 2">LMA-1147</strain>
    </source>
</reference>
<dbReference type="Proteomes" id="UP000744676">
    <property type="component" value="Unassembled WGS sequence"/>
</dbReference>
<keyword evidence="2" id="KW-1185">Reference proteome</keyword>
<gene>
    <name evidence="1" type="ORF">D0Z00_000078</name>
</gene>
<dbReference type="EMBL" id="QVQA01000001">
    <property type="protein sequence ID" value="KAF5103100.1"/>
    <property type="molecule type" value="Genomic_DNA"/>
</dbReference>
<proteinExistence type="predicted"/>
<comment type="caution">
    <text evidence="1">The sequence shown here is derived from an EMBL/GenBank/DDBJ whole genome shotgun (WGS) entry which is preliminary data.</text>
</comment>
<organism evidence="1 2">
    <name type="scientific">Geotrichum galactomycetum</name>
    <dbReference type="NCBI Taxonomy" id="27317"/>
    <lineage>
        <taxon>Eukaryota</taxon>
        <taxon>Fungi</taxon>
        <taxon>Dikarya</taxon>
        <taxon>Ascomycota</taxon>
        <taxon>Saccharomycotina</taxon>
        <taxon>Dipodascomycetes</taxon>
        <taxon>Dipodascales</taxon>
        <taxon>Dipodascaceae</taxon>
        <taxon>Geotrichum</taxon>
    </lineage>
</organism>
<sequence length="351" mass="40291">MLQTVYVPPLILISKTYGVLTKVFFFRKPKNARSKRALENKQPKLIENVKQALFVPGANCNQVVHDAMVDLHALKKPDAKRFQKKNDIRPFEDASSLEFFSEKNDTSLLVLGSSNRKRPNNLTFARTFNYQIYDLVELRLENYKFLKDFRKTTFNIGLKPMFVFNGPAFDSHPTFQHIKSLFLDFFRGQVLEGLDVAGLQHIISISTDEVEEDKPLPKVYFRVYLLKTVRGDSPKLPRVELDEIGPSFDFIIGREQAASAEMEKEAFKTPRALEARSKKNIETDTMGDKIGRIHVGKQDIGKLQTRKMKGLKSKYDQTHSDDDEEFDDDGEIPEEADDIIPEAPSKKIRTK</sequence>
<protein>
    <submittedName>
        <fullName evidence="1">Uncharacterized protein</fullName>
    </submittedName>
</protein>
<accession>A0ACB6VB24</accession>
<evidence type="ECO:0000313" key="2">
    <source>
        <dbReference type="Proteomes" id="UP000744676"/>
    </source>
</evidence>
<name>A0ACB6VB24_9ASCO</name>
<evidence type="ECO:0000313" key="1">
    <source>
        <dbReference type="EMBL" id="KAF5103100.1"/>
    </source>
</evidence>